<dbReference type="SUPFAM" id="SSF50978">
    <property type="entry name" value="WD40 repeat-like"/>
    <property type="match status" value="1"/>
</dbReference>
<proteinExistence type="predicted"/>
<feature type="coiled-coil region" evidence="4">
    <location>
        <begin position="43"/>
        <end position="77"/>
    </location>
</feature>
<dbReference type="InterPro" id="IPR015943">
    <property type="entry name" value="WD40/YVTN_repeat-like_dom_sf"/>
</dbReference>
<dbReference type="GO" id="GO:1990234">
    <property type="term" value="C:transferase complex"/>
    <property type="evidence" value="ECO:0007669"/>
    <property type="project" value="UniProtKB-ARBA"/>
</dbReference>
<feature type="region of interest" description="Disordered" evidence="5">
    <location>
        <begin position="1"/>
        <end position="22"/>
    </location>
</feature>
<feature type="region of interest" description="Disordered" evidence="5">
    <location>
        <begin position="213"/>
        <end position="256"/>
    </location>
</feature>
<keyword evidence="2" id="KW-0677">Repeat</keyword>
<gene>
    <name evidence="6" type="ORF">M427DRAFT_28802</name>
</gene>
<organism evidence="6 7">
    <name type="scientific">Gonapodya prolifera (strain JEL478)</name>
    <name type="common">Monoblepharis prolifera</name>
    <dbReference type="NCBI Taxonomy" id="1344416"/>
    <lineage>
        <taxon>Eukaryota</taxon>
        <taxon>Fungi</taxon>
        <taxon>Fungi incertae sedis</taxon>
        <taxon>Chytridiomycota</taxon>
        <taxon>Chytridiomycota incertae sedis</taxon>
        <taxon>Monoblepharidomycetes</taxon>
        <taxon>Monoblepharidales</taxon>
        <taxon>Gonapodyaceae</taxon>
        <taxon>Gonapodya</taxon>
    </lineage>
</organism>
<name>A0A139AT89_GONPJ</name>
<evidence type="ECO:0000313" key="7">
    <source>
        <dbReference type="Proteomes" id="UP000070544"/>
    </source>
</evidence>
<dbReference type="AlphaFoldDB" id="A0A139AT89"/>
<dbReference type="OrthoDB" id="6262491at2759"/>
<keyword evidence="1 3" id="KW-0853">WD repeat</keyword>
<evidence type="ECO:0000313" key="6">
    <source>
        <dbReference type="EMBL" id="KXS19936.1"/>
    </source>
</evidence>
<keyword evidence="7" id="KW-1185">Reference proteome</keyword>
<dbReference type="PANTHER" id="PTHR22847:SF637">
    <property type="entry name" value="WD REPEAT DOMAIN 5B"/>
    <property type="match status" value="1"/>
</dbReference>
<dbReference type="PANTHER" id="PTHR22847">
    <property type="entry name" value="WD40 REPEAT PROTEIN"/>
    <property type="match status" value="1"/>
</dbReference>
<evidence type="ECO:0000256" key="2">
    <source>
        <dbReference type="ARBA" id="ARBA00022737"/>
    </source>
</evidence>
<feature type="region of interest" description="Disordered" evidence="5">
    <location>
        <begin position="87"/>
        <end position="198"/>
    </location>
</feature>
<dbReference type="PROSITE" id="PS50294">
    <property type="entry name" value="WD_REPEATS_REGION"/>
    <property type="match status" value="2"/>
</dbReference>
<feature type="compositionally biased region" description="Low complexity" evidence="5">
    <location>
        <begin position="117"/>
        <end position="127"/>
    </location>
</feature>
<sequence length="677" mass="71915">MTFERVDSGETGSTTQGGSAVLSGTGAFAAPSSGSEAYLREQIDKLFKENKTLRHKYDLLERENEALKQSLFDLTMRYNVELASARAAAGTNSNSKSFLKLDLGGPDGVATGQQPEASPASTTPSTSDQRMRTPPSPTSPPAYNQPPTSPSSAVVPSGGSRSPPSNAATSTQVPLGIEAQPNRASSPRPERNSGSVKSRAISLGQLLNQSPASVVAEGGGASRDPQTESAAGRSSPPAFRLTTSPSPLPPHRQSSFSSSSAVLSLLPSTPSIPSTTPFLPAYDLKRHSGAVFAVKFSPTGRLLATAGFDARLCLWDVADSPDREPREWWSATRGKSNVADVAWNAESTSVLSGSYDRMCRLWDVERGQSVGEWSADGFVGSVAWGGTDQSLFMCTTSRKSLHVFDRRTPSTPVLTMRADTSLSCLLPLRSGDVLTGDMTGCVRTWDTRAGKQEAVFHVDGNAGVTWIGCAEGENPPKHYAISSHDNALRVYHFSSDQIPFAQPTQPTYVLRSHRTRGWPIKASWFTGNVSELTRNVDVKEEVMRGVGVGGEKPPPYDAYMFLATGSGENCGYVYGVTGPGTPVTEDSFSSVMTPIQRLACPSDRAYCIDFQPYPLTQPPSSTSTGSSTTTFPRIRAPAMEGAPAQPLVAAGCADGTVRLWGWNGGAAAGLAGKRGRW</sequence>
<dbReference type="STRING" id="1344416.A0A139AT89"/>
<dbReference type="InterPro" id="IPR019775">
    <property type="entry name" value="WD40_repeat_CS"/>
</dbReference>
<evidence type="ECO:0000256" key="3">
    <source>
        <dbReference type="PROSITE-ProRule" id="PRU00221"/>
    </source>
</evidence>
<dbReference type="PROSITE" id="PS50082">
    <property type="entry name" value="WD_REPEATS_2"/>
    <property type="match status" value="2"/>
</dbReference>
<evidence type="ECO:0000256" key="5">
    <source>
        <dbReference type="SAM" id="MobiDB-lite"/>
    </source>
</evidence>
<dbReference type="Gene3D" id="2.130.10.10">
    <property type="entry name" value="YVTN repeat-like/Quinoprotein amine dehydrogenase"/>
    <property type="match status" value="2"/>
</dbReference>
<feature type="repeat" description="WD" evidence="3">
    <location>
        <begin position="331"/>
        <end position="372"/>
    </location>
</feature>
<feature type="compositionally biased region" description="Low complexity" evidence="5">
    <location>
        <begin position="9"/>
        <end position="19"/>
    </location>
</feature>
<dbReference type="Pfam" id="PF00400">
    <property type="entry name" value="WD40"/>
    <property type="match status" value="3"/>
</dbReference>
<dbReference type="EMBL" id="KQ965737">
    <property type="protein sequence ID" value="KXS19936.1"/>
    <property type="molecule type" value="Genomic_DNA"/>
</dbReference>
<accession>A0A139AT89</accession>
<feature type="repeat" description="WD" evidence="3">
    <location>
        <begin position="284"/>
        <end position="317"/>
    </location>
</feature>
<dbReference type="InterPro" id="IPR036322">
    <property type="entry name" value="WD40_repeat_dom_sf"/>
</dbReference>
<evidence type="ECO:0000256" key="4">
    <source>
        <dbReference type="SAM" id="Coils"/>
    </source>
</evidence>
<feature type="compositionally biased region" description="Pro residues" evidence="5">
    <location>
        <begin position="134"/>
        <end position="149"/>
    </location>
</feature>
<dbReference type="InterPro" id="IPR001680">
    <property type="entry name" value="WD40_rpt"/>
</dbReference>
<dbReference type="Proteomes" id="UP000070544">
    <property type="component" value="Unassembled WGS sequence"/>
</dbReference>
<feature type="compositionally biased region" description="Low complexity" evidence="5">
    <location>
        <begin position="150"/>
        <end position="165"/>
    </location>
</feature>
<dbReference type="SMART" id="SM00320">
    <property type="entry name" value="WD40"/>
    <property type="match status" value="6"/>
</dbReference>
<dbReference type="PROSITE" id="PS00678">
    <property type="entry name" value="WD_REPEATS_1"/>
    <property type="match status" value="2"/>
</dbReference>
<evidence type="ECO:0000256" key="1">
    <source>
        <dbReference type="ARBA" id="ARBA00022574"/>
    </source>
</evidence>
<reference evidence="6 7" key="1">
    <citation type="journal article" date="2015" name="Genome Biol. Evol.">
        <title>Phylogenomic analyses indicate that early fungi evolved digesting cell walls of algal ancestors of land plants.</title>
        <authorList>
            <person name="Chang Y."/>
            <person name="Wang S."/>
            <person name="Sekimoto S."/>
            <person name="Aerts A.L."/>
            <person name="Choi C."/>
            <person name="Clum A."/>
            <person name="LaButti K.M."/>
            <person name="Lindquist E.A."/>
            <person name="Yee Ngan C."/>
            <person name="Ohm R.A."/>
            <person name="Salamov A.A."/>
            <person name="Grigoriev I.V."/>
            <person name="Spatafora J.W."/>
            <person name="Berbee M.L."/>
        </authorList>
    </citation>
    <scope>NUCLEOTIDE SEQUENCE [LARGE SCALE GENOMIC DNA]</scope>
    <source>
        <strain evidence="6 7">JEL478</strain>
    </source>
</reference>
<protein>
    <submittedName>
        <fullName evidence="6">WD40 repeat-like protein</fullName>
    </submittedName>
</protein>
<keyword evidence="4" id="KW-0175">Coiled coil</keyword>